<reference evidence="2 3" key="1">
    <citation type="submission" date="2019-10" db="EMBL/GenBank/DDBJ databases">
        <title>New species of Slilvanegrellaceae.</title>
        <authorList>
            <person name="Pitt A."/>
            <person name="Hahn M.W."/>
        </authorList>
    </citation>
    <scope>NUCLEOTIDE SEQUENCE [LARGE SCALE GENOMIC DNA]</scope>
    <source>
        <strain evidence="2 3">SP-Ram-0.45-NSY-1</strain>
    </source>
</reference>
<organism evidence="2 3">
    <name type="scientific">Silvanigrella paludirubra</name>
    <dbReference type="NCBI Taxonomy" id="2499159"/>
    <lineage>
        <taxon>Bacteria</taxon>
        <taxon>Pseudomonadati</taxon>
        <taxon>Bdellovibrionota</taxon>
        <taxon>Oligoflexia</taxon>
        <taxon>Silvanigrellales</taxon>
        <taxon>Silvanigrellaceae</taxon>
        <taxon>Silvanigrella</taxon>
    </lineage>
</organism>
<dbReference type="OrthoDB" id="5294470at2"/>
<proteinExistence type="predicted"/>
<evidence type="ECO:0000313" key="3">
    <source>
        <dbReference type="Proteomes" id="UP000437748"/>
    </source>
</evidence>
<sequence length="175" mass="20544">MSLRDQLLKAGLVSKKQAQKVEASNRKQGHDSKKNKELADALQAEKQLELDKIEEEKNKRKEIDKELNKQRDLLIQQRETYYRARQILNSNCLNAPNATESYFFEENNKVRKVMVTAWQREMLARGKMGIGRMQDEVDEFYIIPLFAAKIIQEIAPQRLLTLHSELDDSEEIDFY</sequence>
<keyword evidence="3" id="KW-1185">Reference proteome</keyword>
<dbReference type="Proteomes" id="UP000437748">
    <property type="component" value="Unassembled WGS sequence"/>
</dbReference>
<feature type="compositionally biased region" description="Basic and acidic residues" evidence="1">
    <location>
        <begin position="23"/>
        <end position="39"/>
    </location>
</feature>
<dbReference type="EMBL" id="WFLM01000002">
    <property type="protein sequence ID" value="KAB8039628.1"/>
    <property type="molecule type" value="Genomic_DNA"/>
</dbReference>
<gene>
    <name evidence="2" type="ORF">GCL60_05045</name>
</gene>
<dbReference type="RefSeq" id="WP_153418953.1">
    <property type="nucleotide sequence ID" value="NZ_WFLM01000002.1"/>
</dbReference>
<dbReference type="Pfam" id="PF09831">
    <property type="entry name" value="DUF2058"/>
    <property type="match status" value="1"/>
</dbReference>
<evidence type="ECO:0000313" key="2">
    <source>
        <dbReference type="EMBL" id="KAB8039628.1"/>
    </source>
</evidence>
<dbReference type="InterPro" id="IPR018636">
    <property type="entry name" value="DUF2058"/>
</dbReference>
<comment type="caution">
    <text evidence="2">The sequence shown here is derived from an EMBL/GenBank/DDBJ whole genome shotgun (WGS) entry which is preliminary data.</text>
</comment>
<evidence type="ECO:0000256" key="1">
    <source>
        <dbReference type="SAM" id="MobiDB-lite"/>
    </source>
</evidence>
<accession>A0A6N6VYY2</accession>
<protein>
    <submittedName>
        <fullName evidence="2">DUF2058 family protein</fullName>
    </submittedName>
</protein>
<dbReference type="AlphaFoldDB" id="A0A6N6VYY2"/>
<feature type="region of interest" description="Disordered" evidence="1">
    <location>
        <begin position="14"/>
        <end position="39"/>
    </location>
</feature>
<name>A0A6N6VYY2_9BACT</name>